<dbReference type="AlphaFoldDB" id="A0A3A9JLX6"/>
<comment type="catalytic activity">
    <reaction evidence="3">
        <text>Hydrolysis of (1-&gt;4)-beta-linkages between N-acetylmuramic acid and N-acetyl-D-glucosamine residues in a peptidoglycan and between N-acetyl-D-glucosamine residues in chitodextrins.</text>
        <dbReference type="EC" id="3.2.1.17"/>
    </reaction>
</comment>
<dbReference type="GO" id="GO:0003796">
    <property type="term" value="F:lysozyme activity"/>
    <property type="evidence" value="ECO:0007669"/>
    <property type="project" value="UniProtKB-EC"/>
</dbReference>
<dbReference type="GO" id="GO:0009253">
    <property type="term" value="P:peptidoglycan catabolic process"/>
    <property type="evidence" value="ECO:0007669"/>
    <property type="project" value="InterPro"/>
</dbReference>
<dbReference type="InParanoid" id="A0A3A9JLX6"/>
<evidence type="ECO:0000256" key="2">
    <source>
        <dbReference type="ARBA" id="ARBA00022638"/>
    </source>
</evidence>
<evidence type="ECO:0000313" key="7">
    <source>
        <dbReference type="Proteomes" id="UP000278036"/>
    </source>
</evidence>
<dbReference type="SUPFAM" id="SSF53955">
    <property type="entry name" value="Lysozyme-like"/>
    <property type="match status" value="1"/>
</dbReference>
<organism evidence="4 7">
    <name type="scientific">Teichococcus wenyumeiae</name>
    <dbReference type="NCBI Taxonomy" id="2478470"/>
    <lineage>
        <taxon>Bacteria</taxon>
        <taxon>Pseudomonadati</taxon>
        <taxon>Pseudomonadota</taxon>
        <taxon>Alphaproteobacteria</taxon>
        <taxon>Acetobacterales</taxon>
        <taxon>Roseomonadaceae</taxon>
        <taxon>Roseomonas</taxon>
    </lineage>
</organism>
<name>A0A3A9JLX6_9PROT</name>
<dbReference type="GO" id="GO:0031640">
    <property type="term" value="P:killing of cells of another organism"/>
    <property type="evidence" value="ECO:0007669"/>
    <property type="project" value="UniProtKB-KW"/>
</dbReference>
<dbReference type="InterPro" id="IPR023346">
    <property type="entry name" value="Lysozyme-like_dom_sf"/>
</dbReference>
<proteinExistence type="inferred from homology"/>
<keyword evidence="2 3" id="KW-0081">Bacteriolytic enzyme</keyword>
<dbReference type="InterPro" id="IPR052619">
    <property type="entry name" value="Phage_lysozyme-like"/>
</dbReference>
<comment type="caution">
    <text evidence="4">The sequence shown here is derived from an EMBL/GenBank/DDBJ whole genome shotgun (WGS) entry which is preliminary data.</text>
</comment>
<dbReference type="GO" id="GO:0016998">
    <property type="term" value="P:cell wall macromolecule catabolic process"/>
    <property type="evidence" value="ECO:0007669"/>
    <property type="project" value="InterPro"/>
</dbReference>
<comment type="similarity">
    <text evidence="3">Belongs to the glycosyl hydrolase 24 family.</text>
</comment>
<sequence>MEAPVATDPVAALTDLLIVEEGLRLTVYDDATGKAIGPGTQVVGHPTIGIGRALNRKGITAAEARYLLGNDVVEVREQVARSLPWSTRLTPVRRMVLEAMAFQMGLAGLLGFKNTLAMVERGDYAGAAAGMLNSQWARQTPARAKRMADLMREG</sequence>
<dbReference type="PANTHER" id="PTHR37406">
    <property type="entry name" value="T4-TYPE LYSOZYME 1-RELATED"/>
    <property type="match status" value="1"/>
</dbReference>
<evidence type="ECO:0000313" key="6">
    <source>
        <dbReference type="Proteomes" id="UP000274097"/>
    </source>
</evidence>
<dbReference type="EMBL" id="RFLX01000019">
    <property type="protein sequence ID" value="RMI19484.1"/>
    <property type="molecule type" value="Genomic_DNA"/>
</dbReference>
<keyword evidence="6" id="KW-1185">Reference proteome</keyword>
<evidence type="ECO:0000256" key="3">
    <source>
        <dbReference type="RuleBase" id="RU003788"/>
    </source>
</evidence>
<dbReference type="GO" id="GO:0042742">
    <property type="term" value="P:defense response to bacterium"/>
    <property type="evidence" value="ECO:0007669"/>
    <property type="project" value="UniProtKB-KW"/>
</dbReference>
<keyword evidence="3" id="KW-0326">Glycosidase</keyword>
<accession>A0A3A9JLX6</accession>
<dbReference type="InterPro" id="IPR023347">
    <property type="entry name" value="Lysozyme_dom_sf"/>
</dbReference>
<evidence type="ECO:0000313" key="5">
    <source>
        <dbReference type="EMBL" id="RMI19484.1"/>
    </source>
</evidence>
<dbReference type="EC" id="3.2.1.17" evidence="3"/>
<dbReference type="Gene3D" id="1.10.530.40">
    <property type="match status" value="1"/>
</dbReference>
<dbReference type="PRINTS" id="PR00684">
    <property type="entry name" value="T4LYSOZYME"/>
</dbReference>
<keyword evidence="1 3" id="KW-0929">Antimicrobial</keyword>
<dbReference type="Proteomes" id="UP000274097">
    <property type="component" value="Unassembled WGS sequence"/>
</dbReference>
<dbReference type="InterPro" id="IPR002196">
    <property type="entry name" value="Glyco_hydro_24"/>
</dbReference>
<evidence type="ECO:0000256" key="1">
    <source>
        <dbReference type="ARBA" id="ARBA00022529"/>
    </source>
</evidence>
<protein>
    <recommendedName>
        <fullName evidence="3">Lysozyme</fullName>
        <ecNumber evidence="3">3.2.1.17</ecNumber>
    </recommendedName>
</protein>
<dbReference type="Proteomes" id="UP000278036">
    <property type="component" value="Unassembled WGS sequence"/>
</dbReference>
<dbReference type="EMBL" id="RAQU01000031">
    <property type="protein sequence ID" value="RKK04816.1"/>
    <property type="molecule type" value="Genomic_DNA"/>
</dbReference>
<dbReference type="InterPro" id="IPR001165">
    <property type="entry name" value="T4-type_lysozyme"/>
</dbReference>
<evidence type="ECO:0000313" key="4">
    <source>
        <dbReference type="EMBL" id="RKK04816.1"/>
    </source>
</evidence>
<keyword evidence="3" id="KW-0378">Hydrolase</keyword>
<dbReference type="OrthoDB" id="5323745at2"/>
<dbReference type="Pfam" id="PF00959">
    <property type="entry name" value="Phage_lysozyme"/>
    <property type="match status" value="1"/>
</dbReference>
<gene>
    <name evidence="4" type="ORF">D6Z83_07530</name>
    <name evidence="5" type="ORF">EBE87_20255</name>
</gene>
<dbReference type="PANTHER" id="PTHR37406:SF1">
    <property type="entry name" value="T4-TYPE LYSOZYME 1-RELATED"/>
    <property type="match status" value="1"/>
</dbReference>
<reference evidence="4 7" key="1">
    <citation type="submission" date="2018-09" db="EMBL/GenBank/DDBJ databases">
        <title>Roseomonas sp. nov., isolated from feces of Tibetan antelopes in the Qinghai-Tibet plateau, China.</title>
        <authorList>
            <person name="Tian Z."/>
        </authorList>
    </citation>
    <scope>NUCLEOTIDE SEQUENCE [LARGE SCALE GENOMIC DNA]</scope>
    <source>
        <strain evidence="5 6">Z23</strain>
        <strain evidence="4 7">Z24</strain>
    </source>
</reference>